<reference evidence="1 2" key="1">
    <citation type="submission" date="2016-10" db="EMBL/GenBank/DDBJ databases">
        <authorList>
            <person name="de Groot N.N."/>
        </authorList>
    </citation>
    <scope>NUCLEOTIDE SEQUENCE [LARGE SCALE GENOMIC DNA]</scope>
    <source>
        <strain evidence="1 2">DSM 29433</strain>
    </source>
</reference>
<dbReference type="AlphaFoldDB" id="A0A1I6LUB8"/>
<evidence type="ECO:0000313" key="2">
    <source>
        <dbReference type="Proteomes" id="UP000198926"/>
    </source>
</evidence>
<sequence>MRRLAIISAAATLIATEGVALTLADCKRVTHPSHGGEIRHMDLGEGRVIWLDWWSQEGTAKGFSLVECESGKMLKFRTAETNMGRRSDFDRTDDAIAVLERHQSGARVFATFERIAADLEFIARDIAITTETTENCACAAAYPALRGDKTEFTLAG</sequence>
<dbReference type="STRING" id="1123755.SAMN05444714_0889"/>
<dbReference type="RefSeq" id="WP_090204442.1">
    <property type="nucleotide sequence ID" value="NZ_FOZM01000001.1"/>
</dbReference>
<proteinExistence type="predicted"/>
<name>A0A1I6LUB8_9RHOB</name>
<organism evidence="1 2">
    <name type="scientific">Yoonia litorea</name>
    <dbReference type="NCBI Taxonomy" id="1123755"/>
    <lineage>
        <taxon>Bacteria</taxon>
        <taxon>Pseudomonadati</taxon>
        <taxon>Pseudomonadota</taxon>
        <taxon>Alphaproteobacteria</taxon>
        <taxon>Rhodobacterales</taxon>
        <taxon>Paracoccaceae</taxon>
        <taxon>Yoonia</taxon>
    </lineage>
</organism>
<evidence type="ECO:0000313" key="1">
    <source>
        <dbReference type="EMBL" id="SFS06872.1"/>
    </source>
</evidence>
<dbReference type="Proteomes" id="UP000198926">
    <property type="component" value="Unassembled WGS sequence"/>
</dbReference>
<dbReference type="EMBL" id="FOZM01000001">
    <property type="protein sequence ID" value="SFS06872.1"/>
    <property type="molecule type" value="Genomic_DNA"/>
</dbReference>
<accession>A0A1I6LUB8</accession>
<dbReference type="OrthoDB" id="7842537at2"/>
<protein>
    <submittedName>
        <fullName evidence="1">Uncharacterized protein</fullName>
    </submittedName>
</protein>
<keyword evidence="2" id="KW-1185">Reference proteome</keyword>
<gene>
    <name evidence="1" type="ORF">SAMN05444714_0889</name>
</gene>